<dbReference type="GO" id="GO:0042853">
    <property type="term" value="P:L-alanine catabolic process"/>
    <property type="evidence" value="ECO:0007669"/>
    <property type="project" value="UniProtKB-UniPathway"/>
</dbReference>
<dbReference type="RefSeq" id="WP_072771307.1">
    <property type="nucleotide sequence ID" value="NZ_FRDN01000004.1"/>
</dbReference>
<feature type="domain" description="Alanine dehydrogenase/pyridine nucleotide transhydrogenase N-terminal" evidence="11">
    <location>
        <begin position="4"/>
        <end position="137"/>
    </location>
</feature>
<feature type="binding site" evidence="9">
    <location>
        <begin position="267"/>
        <end position="270"/>
    </location>
    <ligand>
        <name>NAD(+)</name>
        <dbReference type="ChEBI" id="CHEBI:57540"/>
    </ligand>
</feature>
<accession>A0A1M7SE05</accession>
<evidence type="ECO:0000313" key="13">
    <source>
        <dbReference type="Proteomes" id="UP000184010"/>
    </source>
</evidence>
<evidence type="ECO:0000256" key="9">
    <source>
        <dbReference type="PIRSR" id="PIRSR000183-3"/>
    </source>
</evidence>
<dbReference type="Gene3D" id="3.40.50.720">
    <property type="entry name" value="NAD(P)-binding Rossmann-like Domain"/>
    <property type="match status" value="2"/>
</dbReference>
<dbReference type="CDD" id="cd05305">
    <property type="entry name" value="L-AlaDH"/>
    <property type="match status" value="1"/>
</dbReference>
<dbReference type="PANTHER" id="PTHR42795">
    <property type="entry name" value="ALANINE DEHYDROGENASE"/>
    <property type="match status" value="1"/>
</dbReference>
<feature type="binding site" evidence="8">
    <location>
        <position position="15"/>
    </location>
    <ligand>
        <name>substrate</name>
    </ligand>
</feature>
<evidence type="ECO:0000313" key="12">
    <source>
        <dbReference type="EMBL" id="SHN56725.1"/>
    </source>
</evidence>
<sequence length="371" mass="39597">MIIGIPKEIKIYENRVGMPPAGVDALVKAGHTCYLEQSAGLGSGFTDEEYREAGAVILETAQEVYERAEMIVKVKEPLKSEYPLLKENQILFTYLHLAPNQELTQALLDAKVVGIAYETVEMPNKSLPLLAPMSEVAGRMAIQVGAHLLEKTNGGRGMLLGGVSGVEPAKVVIIGGGNVGINAVKIAVGLGAQVIVLDISGARLAYLDDIFGGRVVTLMSNNYNIARAVRRADLVIGAVLIPGAKTPKVVTEEMVKTMKPGAVLVDVAIDQGGAIESMDRVTSLDDPYFVKHDVIHYSVGNMPGAVPRTSTMALTNATLPYVLKLADLGAEKAMLEDEALRKGLNVYKGKLTIKTVAEVQGLEYTPSEGLF</sequence>
<dbReference type="GO" id="GO:0000166">
    <property type="term" value="F:nucleotide binding"/>
    <property type="evidence" value="ECO:0007669"/>
    <property type="project" value="UniProtKB-KW"/>
</dbReference>
<keyword evidence="13" id="KW-1185">Reference proteome</keyword>
<feature type="binding site" evidence="9">
    <location>
        <position position="280"/>
    </location>
    <ligand>
        <name>NAD(+)</name>
        <dbReference type="ChEBI" id="CHEBI:57540"/>
    </ligand>
</feature>
<protein>
    <recommendedName>
        <fullName evidence="3 6">Alanine dehydrogenase</fullName>
        <ecNumber evidence="3 6">1.4.1.1</ecNumber>
    </recommendedName>
</protein>
<evidence type="ECO:0000256" key="4">
    <source>
        <dbReference type="ARBA" id="ARBA00023002"/>
    </source>
</evidence>
<gene>
    <name evidence="12" type="ORF">SAMN02745215_00719</name>
</gene>
<evidence type="ECO:0000256" key="7">
    <source>
        <dbReference type="PIRSR" id="PIRSR000183-1"/>
    </source>
</evidence>
<feature type="binding site" evidence="9">
    <location>
        <position position="220"/>
    </location>
    <ligand>
        <name>NAD(+)</name>
        <dbReference type="ChEBI" id="CHEBI:57540"/>
    </ligand>
</feature>
<dbReference type="InterPro" id="IPR007886">
    <property type="entry name" value="AlaDH/PNT_N"/>
</dbReference>
<dbReference type="InterPro" id="IPR007698">
    <property type="entry name" value="AlaDH/PNT_NAD(H)-bd"/>
</dbReference>
<dbReference type="InterPro" id="IPR008143">
    <property type="entry name" value="Ala_DH/PNT_CS2"/>
</dbReference>
<feature type="binding site" evidence="9">
    <location>
        <position position="198"/>
    </location>
    <ligand>
        <name>NAD(+)</name>
        <dbReference type="ChEBI" id="CHEBI:57540"/>
    </ligand>
</feature>
<dbReference type="PANTHER" id="PTHR42795:SF1">
    <property type="entry name" value="ALANINE DEHYDROGENASE"/>
    <property type="match status" value="1"/>
</dbReference>
<dbReference type="GO" id="GO:0005886">
    <property type="term" value="C:plasma membrane"/>
    <property type="evidence" value="ECO:0007669"/>
    <property type="project" value="TreeGrafter"/>
</dbReference>
<feature type="binding site" evidence="8">
    <location>
        <position position="75"/>
    </location>
    <ligand>
        <name>substrate</name>
    </ligand>
</feature>
<dbReference type="SUPFAM" id="SSF52283">
    <property type="entry name" value="Formate/glycerate dehydrogenase catalytic domain-like"/>
    <property type="match status" value="1"/>
</dbReference>
<dbReference type="EC" id="1.4.1.1" evidence="3 6"/>
<dbReference type="Proteomes" id="UP000184010">
    <property type="component" value="Unassembled WGS sequence"/>
</dbReference>
<dbReference type="SMART" id="SM01003">
    <property type="entry name" value="AlaDh_PNT_N"/>
    <property type="match status" value="1"/>
</dbReference>
<dbReference type="PIRSF" id="PIRSF000183">
    <property type="entry name" value="Alanine_dh"/>
    <property type="match status" value="1"/>
</dbReference>
<dbReference type="AlphaFoldDB" id="A0A1M7SE05"/>
<dbReference type="STRING" id="1121395.SAMN02745215_00719"/>
<feature type="binding site" evidence="9">
    <location>
        <position position="203"/>
    </location>
    <ligand>
        <name>NAD(+)</name>
        <dbReference type="ChEBI" id="CHEBI:57540"/>
    </ligand>
</feature>
<feature type="binding site" evidence="9">
    <location>
        <begin position="299"/>
        <end position="302"/>
    </location>
    <ligand>
        <name>NAD(+)</name>
        <dbReference type="ChEBI" id="CHEBI:57540"/>
    </ligand>
</feature>
<keyword evidence="4 6" id="KW-0560">Oxidoreductase</keyword>
<dbReference type="SUPFAM" id="SSF51735">
    <property type="entry name" value="NAD(P)-binding Rossmann-fold domains"/>
    <property type="match status" value="1"/>
</dbReference>
<evidence type="ECO:0000259" key="11">
    <source>
        <dbReference type="SMART" id="SM01003"/>
    </source>
</evidence>
<evidence type="ECO:0000256" key="6">
    <source>
        <dbReference type="PIRNR" id="PIRNR000183"/>
    </source>
</evidence>
<reference evidence="13" key="1">
    <citation type="submission" date="2016-12" db="EMBL/GenBank/DDBJ databases">
        <authorList>
            <person name="Varghese N."/>
            <person name="Submissions S."/>
        </authorList>
    </citation>
    <scope>NUCLEOTIDE SEQUENCE [LARGE SCALE GENOMIC DNA]</scope>
    <source>
        <strain evidence="13">DSM 11544</strain>
    </source>
</reference>
<evidence type="ECO:0000256" key="1">
    <source>
        <dbReference type="ARBA" id="ARBA00005206"/>
    </source>
</evidence>
<dbReference type="FunFam" id="3.40.50.720:FF:000049">
    <property type="entry name" value="Alanine dehydrogenase"/>
    <property type="match status" value="1"/>
</dbReference>
<feature type="binding site" evidence="9">
    <location>
        <position position="134"/>
    </location>
    <ligand>
        <name>NAD(+)</name>
        <dbReference type="ChEBI" id="CHEBI:57540"/>
    </ligand>
</feature>
<feature type="domain" description="Alanine dehydrogenase/pyridine nucleotide transhydrogenase NAD(H)-binding" evidence="10">
    <location>
        <begin position="149"/>
        <end position="298"/>
    </location>
</feature>
<comment type="similarity">
    <text evidence="2 6">Belongs to the AlaDH/PNT family.</text>
</comment>
<feature type="active site" description="Proton donor/acceptor" evidence="7">
    <location>
        <position position="270"/>
    </location>
</feature>
<evidence type="ECO:0000259" key="10">
    <source>
        <dbReference type="SMART" id="SM01002"/>
    </source>
</evidence>
<name>A0A1M7SE05_9FIRM</name>
<keyword evidence="9" id="KW-0547">Nucleotide-binding</keyword>
<evidence type="ECO:0000256" key="8">
    <source>
        <dbReference type="PIRSR" id="PIRSR000183-2"/>
    </source>
</evidence>
<organism evidence="12 13">
    <name type="scientific">Desulfitobacterium chlororespirans DSM 11544</name>
    <dbReference type="NCBI Taxonomy" id="1121395"/>
    <lineage>
        <taxon>Bacteria</taxon>
        <taxon>Bacillati</taxon>
        <taxon>Bacillota</taxon>
        <taxon>Clostridia</taxon>
        <taxon>Eubacteriales</taxon>
        <taxon>Desulfitobacteriaceae</taxon>
        <taxon>Desulfitobacterium</taxon>
    </lineage>
</organism>
<dbReference type="Pfam" id="PF05222">
    <property type="entry name" value="AlaDh_PNT_N"/>
    <property type="match status" value="1"/>
</dbReference>
<dbReference type="InterPro" id="IPR036291">
    <property type="entry name" value="NAD(P)-bd_dom_sf"/>
</dbReference>
<evidence type="ECO:0000256" key="2">
    <source>
        <dbReference type="ARBA" id="ARBA00005689"/>
    </source>
</evidence>
<dbReference type="Pfam" id="PF01262">
    <property type="entry name" value="AlaDh_PNT_C"/>
    <property type="match status" value="1"/>
</dbReference>
<dbReference type="SMART" id="SM01002">
    <property type="entry name" value="AlaDh_PNT_C"/>
    <property type="match status" value="1"/>
</dbReference>
<feature type="binding site" evidence="9">
    <location>
        <begin position="239"/>
        <end position="240"/>
    </location>
    <ligand>
        <name>NAD(+)</name>
        <dbReference type="ChEBI" id="CHEBI:57540"/>
    </ligand>
</feature>
<dbReference type="EMBL" id="FRDN01000004">
    <property type="protein sequence ID" value="SHN56725.1"/>
    <property type="molecule type" value="Genomic_DNA"/>
</dbReference>
<evidence type="ECO:0000256" key="5">
    <source>
        <dbReference type="ARBA" id="ARBA00023027"/>
    </source>
</evidence>
<comment type="catalytic activity">
    <reaction evidence="6">
        <text>L-alanine + NAD(+) + H2O = pyruvate + NH4(+) + NADH + H(+)</text>
        <dbReference type="Rhea" id="RHEA:18405"/>
        <dbReference type="ChEBI" id="CHEBI:15361"/>
        <dbReference type="ChEBI" id="CHEBI:15377"/>
        <dbReference type="ChEBI" id="CHEBI:15378"/>
        <dbReference type="ChEBI" id="CHEBI:28938"/>
        <dbReference type="ChEBI" id="CHEBI:57540"/>
        <dbReference type="ChEBI" id="CHEBI:57945"/>
        <dbReference type="ChEBI" id="CHEBI:57972"/>
        <dbReference type="EC" id="1.4.1.1"/>
    </reaction>
</comment>
<dbReference type="GO" id="GO:0000286">
    <property type="term" value="F:alanine dehydrogenase activity"/>
    <property type="evidence" value="ECO:0007669"/>
    <property type="project" value="UniProtKB-UniRule"/>
</dbReference>
<keyword evidence="5 6" id="KW-0520">NAD</keyword>
<dbReference type="PROSITE" id="PS00837">
    <property type="entry name" value="ALADH_PNT_2"/>
    <property type="match status" value="1"/>
</dbReference>
<feature type="active site" description="Proton donor/acceptor" evidence="7">
    <location>
        <position position="96"/>
    </location>
</feature>
<dbReference type="UniPathway" id="UPA00527">
    <property type="reaction ID" value="UER00585"/>
</dbReference>
<dbReference type="NCBIfam" id="TIGR00518">
    <property type="entry name" value="alaDH"/>
    <property type="match status" value="1"/>
</dbReference>
<comment type="pathway">
    <text evidence="1">Amino-acid degradation; L-alanine degradation via dehydrogenase pathway; NH(3) and pyruvate from L-alanine: step 1/1.</text>
</comment>
<proteinExistence type="inferred from homology"/>
<evidence type="ECO:0000256" key="3">
    <source>
        <dbReference type="ARBA" id="ARBA00012897"/>
    </source>
</evidence>
<dbReference type="InterPro" id="IPR008141">
    <property type="entry name" value="Ala_DH"/>
</dbReference>